<dbReference type="AlphaFoldDB" id="A0A9P6LRS0"/>
<feature type="non-terminal residue" evidence="2">
    <location>
        <position position="1"/>
    </location>
</feature>
<feature type="non-terminal residue" evidence="2">
    <location>
        <position position="155"/>
    </location>
</feature>
<gene>
    <name evidence="2" type="ORF">BGZ65_011224</name>
</gene>
<dbReference type="Proteomes" id="UP000749646">
    <property type="component" value="Unassembled WGS sequence"/>
</dbReference>
<evidence type="ECO:0000313" key="2">
    <source>
        <dbReference type="EMBL" id="KAF9920463.1"/>
    </source>
</evidence>
<organism evidence="2 3">
    <name type="scientific">Modicella reniformis</name>
    <dbReference type="NCBI Taxonomy" id="1440133"/>
    <lineage>
        <taxon>Eukaryota</taxon>
        <taxon>Fungi</taxon>
        <taxon>Fungi incertae sedis</taxon>
        <taxon>Mucoromycota</taxon>
        <taxon>Mortierellomycotina</taxon>
        <taxon>Mortierellomycetes</taxon>
        <taxon>Mortierellales</taxon>
        <taxon>Mortierellaceae</taxon>
        <taxon>Modicella</taxon>
    </lineage>
</organism>
<accession>A0A9P6LRS0</accession>
<name>A0A9P6LRS0_9FUNG</name>
<proteinExistence type="predicted"/>
<sequence>AITICEWIGDQLDKNDVQELLRRGVIYVDQLLNEEHTELISWDSFRDRFRMWEKSSPEWFHALQGVVSGNRHYNQDAREQWMNRRIEDMPSDEEDGQQSQEDDLTEDDERRTDSQHLTAATGTPMSNQVGANELVIWEDDPDEDEDAEVEIEDQA</sequence>
<feature type="compositionally biased region" description="Acidic residues" evidence="1">
    <location>
        <begin position="136"/>
        <end position="155"/>
    </location>
</feature>
<feature type="compositionally biased region" description="Polar residues" evidence="1">
    <location>
        <begin position="115"/>
        <end position="130"/>
    </location>
</feature>
<feature type="region of interest" description="Disordered" evidence="1">
    <location>
        <begin position="85"/>
        <end position="155"/>
    </location>
</feature>
<evidence type="ECO:0000313" key="3">
    <source>
        <dbReference type="Proteomes" id="UP000749646"/>
    </source>
</evidence>
<dbReference type="OrthoDB" id="10641537at2759"/>
<evidence type="ECO:0000256" key="1">
    <source>
        <dbReference type="SAM" id="MobiDB-lite"/>
    </source>
</evidence>
<protein>
    <submittedName>
        <fullName evidence="2">Uncharacterized protein</fullName>
    </submittedName>
</protein>
<comment type="caution">
    <text evidence="2">The sequence shown here is derived from an EMBL/GenBank/DDBJ whole genome shotgun (WGS) entry which is preliminary data.</text>
</comment>
<feature type="compositionally biased region" description="Acidic residues" evidence="1">
    <location>
        <begin position="89"/>
        <end position="107"/>
    </location>
</feature>
<dbReference type="EMBL" id="JAAAHW010011248">
    <property type="protein sequence ID" value="KAF9920463.1"/>
    <property type="molecule type" value="Genomic_DNA"/>
</dbReference>
<reference evidence="2" key="1">
    <citation type="journal article" date="2020" name="Fungal Divers.">
        <title>Resolving the Mortierellaceae phylogeny through synthesis of multi-gene phylogenetics and phylogenomics.</title>
        <authorList>
            <person name="Vandepol N."/>
            <person name="Liber J."/>
            <person name="Desiro A."/>
            <person name="Na H."/>
            <person name="Kennedy M."/>
            <person name="Barry K."/>
            <person name="Grigoriev I.V."/>
            <person name="Miller A.N."/>
            <person name="O'Donnell K."/>
            <person name="Stajich J.E."/>
            <person name="Bonito G."/>
        </authorList>
    </citation>
    <scope>NUCLEOTIDE SEQUENCE</scope>
    <source>
        <strain evidence="2">MES-2147</strain>
    </source>
</reference>
<keyword evidence="3" id="KW-1185">Reference proteome</keyword>